<dbReference type="Proteomes" id="UP001518925">
    <property type="component" value="Unassembled WGS sequence"/>
</dbReference>
<sequence length="78" mass="9232">MEKEKLKSIRTHFNMTQREFAKAINCSYSLIALVELGKRRITEDLEQKVKSKFKLDDDQINYITFIVEEFGKGMKPFI</sequence>
<dbReference type="EMBL" id="JAFELM010000013">
    <property type="protein sequence ID" value="MBM6616508.1"/>
    <property type="molecule type" value="Genomic_DNA"/>
</dbReference>
<dbReference type="SMART" id="SM00530">
    <property type="entry name" value="HTH_XRE"/>
    <property type="match status" value="1"/>
</dbReference>
<dbReference type="CDD" id="cd00093">
    <property type="entry name" value="HTH_XRE"/>
    <property type="match status" value="1"/>
</dbReference>
<gene>
    <name evidence="2" type="ORF">JR050_02275</name>
</gene>
<accession>A0ABS2DDH9</accession>
<evidence type="ECO:0000259" key="1">
    <source>
        <dbReference type="PROSITE" id="PS50943"/>
    </source>
</evidence>
<evidence type="ECO:0000313" key="2">
    <source>
        <dbReference type="EMBL" id="MBM6616508.1"/>
    </source>
</evidence>
<dbReference type="InterPro" id="IPR010982">
    <property type="entry name" value="Lambda_DNA-bd_dom_sf"/>
</dbReference>
<organism evidence="2 3">
    <name type="scientific">Bacillus suaedaesalsae</name>
    <dbReference type="NCBI Taxonomy" id="2810349"/>
    <lineage>
        <taxon>Bacteria</taxon>
        <taxon>Bacillati</taxon>
        <taxon>Bacillota</taxon>
        <taxon>Bacilli</taxon>
        <taxon>Bacillales</taxon>
        <taxon>Bacillaceae</taxon>
        <taxon>Bacillus</taxon>
    </lineage>
</organism>
<dbReference type="Gene3D" id="1.10.260.40">
    <property type="entry name" value="lambda repressor-like DNA-binding domains"/>
    <property type="match status" value="1"/>
</dbReference>
<reference evidence="2 3" key="1">
    <citation type="submission" date="2021-02" db="EMBL/GenBank/DDBJ databases">
        <title>Bacillus sp. RD4P76, an endophyte from a halophyte.</title>
        <authorList>
            <person name="Sun J.-Q."/>
        </authorList>
    </citation>
    <scope>NUCLEOTIDE SEQUENCE [LARGE SCALE GENOMIC DNA]</scope>
    <source>
        <strain evidence="2 3">RD4P76</strain>
    </source>
</reference>
<dbReference type="RefSeq" id="WP_204201897.1">
    <property type="nucleotide sequence ID" value="NZ_JAFELM010000013.1"/>
</dbReference>
<feature type="domain" description="HTH cro/C1-type" evidence="1">
    <location>
        <begin position="6"/>
        <end position="60"/>
    </location>
</feature>
<proteinExistence type="predicted"/>
<dbReference type="SUPFAM" id="SSF47413">
    <property type="entry name" value="lambda repressor-like DNA-binding domains"/>
    <property type="match status" value="1"/>
</dbReference>
<keyword evidence="3" id="KW-1185">Reference proteome</keyword>
<dbReference type="PROSITE" id="PS50943">
    <property type="entry name" value="HTH_CROC1"/>
    <property type="match status" value="1"/>
</dbReference>
<comment type="caution">
    <text evidence="2">The sequence shown here is derived from an EMBL/GenBank/DDBJ whole genome shotgun (WGS) entry which is preliminary data.</text>
</comment>
<protein>
    <submittedName>
        <fullName evidence="2">Helix-turn-helix transcriptional regulator</fullName>
    </submittedName>
</protein>
<dbReference type="Pfam" id="PF01381">
    <property type="entry name" value="HTH_3"/>
    <property type="match status" value="1"/>
</dbReference>
<dbReference type="InterPro" id="IPR001387">
    <property type="entry name" value="Cro/C1-type_HTH"/>
</dbReference>
<evidence type="ECO:0000313" key="3">
    <source>
        <dbReference type="Proteomes" id="UP001518925"/>
    </source>
</evidence>
<name>A0ABS2DDH9_9BACI</name>